<evidence type="ECO:0000313" key="1">
    <source>
        <dbReference type="EMBL" id="QJP88889.1"/>
    </source>
</evidence>
<dbReference type="Gene3D" id="1.20.1170.10">
    <property type="match status" value="1"/>
</dbReference>
<dbReference type="CDD" id="cd22656">
    <property type="entry name" value="ClyA_Cry6Aa-like"/>
    <property type="match status" value="1"/>
</dbReference>
<accession>A0A6M4JNH9</accession>
<dbReference type="KEGG" id="bsu:BSU21600"/>
<dbReference type="AlphaFoldDB" id="A0A6M4JNH9"/>
<dbReference type="SUPFAM" id="SSF58100">
    <property type="entry name" value="Bacterial hemolysins"/>
    <property type="match status" value="1"/>
</dbReference>
<sequence length="357" mass="40743">MKYDNLLDATSQYGPQDLLLGRDGLISTGYWAKTQANILTGTGLPVSNDEMKTYLNLPKNVEIPQDFQKLYDVYNEYKKLCDWWLEKLLSCVNKMANDIYNVGSTTSELINEALQPGLRAITTASNDQDRQDAIQDFHEVCLILMRELDENQQSMKDVQNLLNSFLQGGNNFIGVTQLNNSFEEVMTYLDSQYNDESEIHDLLNIFMQFKKLLGESLEEHEINEKVKFSSELGPLIGYIVSEMLEYSDVQMFKQRIDNFQNLNGVDAQVALVVKVLSLFHGINIDLHNVIYQAERSLEFIEQTEGNWHSIANQFYSLAQGFENEDINKLSTDLDNAAATWEAVANKAKEFVTNSYQG</sequence>
<dbReference type="EMBL" id="CP052842">
    <property type="protein sequence ID" value="QJP88889.1"/>
    <property type="molecule type" value="Genomic_DNA"/>
</dbReference>
<reference evidence="1" key="1">
    <citation type="submission" date="2020-04" db="EMBL/GenBank/DDBJ databases">
        <title>Phage recombination drives evolution of spore-forming Bacilli.</title>
        <authorList>
            <person name="Dragos A."/>
            <person name="Kovacs A.T."/>
        </authorList>
    </citation>
    <scope>NUCLEOTIDE SEQUENCE</scope>
    <source>
        <strain evidence="1">168</strain>
    </source>
</reference>
<name>A0A6M4JNH9_BACSU</name>
<protein>
    <submittedName>
        <fullName evidence="1">SPBc2 prophage-derived pesticidal crystal protein-like YokG</fullName>
    </submittedName>
</protein>
<dbReference type="SMR" id="A0A6M4JNH9"/>
<gene>
    <name evidence="1" type="ORF">HIR78_13025</name>
</gene>
<proteinExistence type="predicted"/>
<dbReference type="OrthoDB" id="2894537at2"/>
<organism evidence="1">
    <name type="scientific">Bacillus subtilis (strain 168)</name>
    <dbReference type="NCBI Taxonomy" id="224308"/>
    <lineage>
        <taxon>Bacteria</taxon>
        <taxon>Bacillati</taxon>
        <taxon>Bacillota</taxon>
        <taxon>Bacilli</taxon>
        <taxon>Bacillales</taxon>
        <taxon>Bacillaceae</taxon>
        <taxon>Bacillus</taxon>
    </lineage>
</organism>
<dbReference type="RefSeq" id="WP_004399120.1">
    <property type="nucleotide sequence ID" value="NC_000964.3"/>
</dbReference>